<evidence type="ECO:0000256" key="1">
    <source>
        <dbReference type="SAM" id="Coils"/>
    </source>
</evidence>
<keyword evidence="3" id="KW-1185">Reference proteome</keyword>
<dbReference type="Proteomes" id="UP001497512">
    <property type="component" value="Chromosome 3"/>
</dbReference>
<dbReference type="EMBL" id="OZ019895">
    <property type="protein sequence ID" value="CAK9220197.1"/>
    <property type="molecule type" value="Genomic_DNA"/>
</dbReference>
<organism evidence="2 3">
    <name type="scientific">Sphagnum troendelagicum</name>
    <dbReference type="NCBI Taxonomy" id="128251"/>
    <lineage>
        <taxon>Eukaryota</taxon>
        <taxon>Viridiplantae</taxon>
        <taxon>Streptophyta</taxon>
        <taxon>Embryophyta</taxon>
        <taxon>Bryophyta</taxon>
        <taxon>Sphagnophytina</taxon>
        <taxon>Sphagnopsida</taxon>
        <taxon>Sphagnales</taxon>
        <taxon>Sphagnaceae</taxon>
        <taxon>Sphagnum</taxon>
    </lineage>
</organism>
<evidence type="ECO:0000313" key="3">
    <source>
        <dbReference type="Proteomes" id="UP001497512"/>
    </source>
</evidence>
<evidence type="ECO:0000313" key="2">
    <source>
        <dbReference type="EMBL" id="CAK9220197.1"/>
    </source>
</evidence>
<protein>
    <submittedName>
        <fullName evidence="2">Uncharacterized protein</fullName>
    </submittedName>
</protein>
<feature type="coiled-coil region" evidence="1">
    <location>
        <begin position="5"/>
        <end position="64"/>
    </location>
</feature>
<proteinExistence type="predicted"/>
<name>A0ABP0UFL2_9BRYO</name>
<accession>A0ABP0UFL2</accession>
<keyword evidence="1" id="KW-0175">Coiled coil</keyword>
<gene>
    <name evidence="2" type="ORF">CSSPTR1EN2_LOCUS15266</name>
</gene>
<sequence length="127" mass="14196">MRLYAEKMEAQRDEIHSRLHSLQAQSMDAGDRLKDELEESKLTAKELQAAHDDLHTSLHALQAQGGRTSGRSSSILSHTPAFFNNGANLDEGKSLQLEEENLQLQTAVQELSLQNEHIRKVVGMFST</sequence>
<reference evidence="2" key="1">
    <citation type="submission" date="2024-02" db="EMBL/GenBank/DDBJ databases">
        <authorList>
            <consortium name="ELIXIR-Norway"/>
            <consortium name="Elixir Norway"/>
        </authorList>
    </citation>
    <scope>NUCLEOTIDE SEQUENCE</scope>
</reference>